<dbReference type="InterPro" id="IPR047245">
    <property type="entry name" value="Ajuba-like_LIM1"/>
</dbReference>
<dbReference type="GO" id="GO:0007010">
    <property type="term" value="P:cytoskeleton organization"/>
    <property type="evidence" value="ECO:0007669"/>
    <property type="project" value="TreeGrafter"/>
</dbReference>
<evidence type="ECO:0000259" key="7">
    <source>
        <dbReference type="PROSITE" id="PS50023"/>
    </source>
</evidence>
<evidence type="ECO:0000256" key="4">
    <source>
        <dbReference type="ARBA" id="ARBA00023038"/>
    </source>
</evidence>
<dbReference type="AlphaFoldDB" id="A0A0L7L4V9"/>
<feature type="domain" description="LIM zinc-binding" evidence="7">
    <location>
        <begin position="671"/>
        <end position="756"/>
    </location>
</feature>
<evidence type="ECO:0000313" key="9">
    <source>
        <dbReference type="Proteomes" id="UP000037510"/>
    </source>
</evidence>
<dbReference type="Pfam" id="PF00412">
    <property type="entry name" value="LIM"/>
    <property type="match status" value="3"/>
</dbReference>
<dbReference type="PROSITE" id="PS00478">
    <property type="entry name" value="LIM_DOMAIN_1"/>
    <property type="match status" value="1"/>
</dbReference>
<dbReference type="GO" id="GO:0046872">
    <property type="term" value="F:metal ion binding"/>
    <property type="evidence" value="ECO:0007669"/>
    <property type="project" value="UniProtKB-KW"/>
</dbReference>
<dbReference type="GO" id="GO:0035331">
    <property type="term" value="P:negative regulation of hippo signaling"/>
    <property type="evidence" value="ECO:0007669"/>
    <property type="project" value="TreeGrafter"/>
</dbReference>
<evidence type="ECO:0000256" key="3">
    <source>
        <dbReference type="ARBA" id="ARBA00022833"/>
    </source>
</evidence>
<gene>
    <name evidence="8" type="ORF">OBRU01_05476</name>
</gene>
<dbReference type="SMART" id="SM00132">
    <property type="entry name" value="LIM"/>
    <property type="match status" value="4"/>
</dbReference>
<feature type="region of interest" description="Disordered" evidence="6">
    <location>
        <begin position="254"/>
        <end position="276"/>
    </location>
</feature>
<dbReference type="EMBL" id="JTDY01002938">
    <property type="protein sequence ID" value="KOB70450.1"/>
    <property type="molecule type" value="Genomic_DNA"/>
</dbReference>
<feature type="region of interest" description="Disordered" evidence="6">
    <location>
        <begin position="411"/>
        <end position="466"/>
    </location>
</feature>
<dbReference type="Gene3D" id="2.10.110.10">
    <property type="entry name" value="Cysteine Rich Protein"/>
    <property type="match status" value="5"/>
</dbReference>
<dbReference type="GO" id="GO:0005667">
    <property type="term" value="C:transcription regulator complex"/>
    <property type="evidence" value="ECO:0007669"/>
    <property type="project" value="TreeGrafter"/>
</dbReference>
<organism evidence="8 9">
    <name type="scientific">Operophtera brumata</name>
    <name type="common">Winter moth</name>
    <name type="synonym">Phalaena brumata</name>
    <dbReference type="NCBI Taxonomy" id="104452"/>
    <lineage>
        <taxon>Eukaryota</taxon>
        <taxon>Metazoa</taxon>
        <taxon>Ecdysozoa</taxon>
        <taxon>Arthropoda</taxon>
        <taxon>Hexapoda</taxon>
        <taxon>Insecta</taxon>
        <taxon>Pterygota</taxon>
        <taxon>Neoptera</taxon>
        <taxon>Endopterygota</taxon>
        <taxon>Lepidoptera</taxon>
        <taxon>Glossata</taxon>
        <taxon>Ditrysia</taxon>
        <taxon>Geometroidea</taxon>
        <taxon>Geometridae</taxon>
        <taxon>Larentiinae</taxon>
        <taxon>Operophtera</taxon>
    </lineage>
</organism>
<accession>A0A0L7L4V9</accession>
<dbReference type="FunFam" id="2.10.110.10:FF:000028">
    <property type="entry name" value="LIM domain-containing protein 1"/>
    <property type="match status" value="1"/>
</dbReference>
<keyword evidence="1 5" id="KW-0479">Metal-binding</keyword>
<dbReference type="GO" id="GO:0005634">
    <property type="term" value="C:nucleus"/>
    <property type="evidence" value="ECO:0007669"/>
    <property type="project" value="TreeGrafter"/>
</dbReference>
<dbReference type="PROSITE" id="PS50023">
    <property type="entry name" value="LIM_DOMAIN_2"/>
    <property type="match status" value="3"/>
</dbReference>
<evidence type="ECO:0000256" key="2">
    <source>
        <dbReference type="ARBA" id="ARBA00022737"/>
    </source>
</evidence>
<dbReference type="InterPro" id="IPR047247">
    <property type="entry name" value="Ajuba-like_LIM2"/>
</dbReference>
<evidence type="ECO:0000256" key="5">
    <source>
        <dbReference type="PROSITE-ProRule" id="PRU00125"/>
    </source>
</evidence>
<dbReference type="PANTHER" id="PTHR24219">
    <property type="entry name" value="LIM DOMAIN-CONTAINING PROTEIN JUB"/>
    <property type="match status" value="1"/>
</dbReference>
<evidence type="ECO:0000256" key="1">
    <source>
        <dbReference type="ARBA" id="ARBA00022723"/>
    </source>
</evidence>
<dbReference type="SUPFAM" id="SSF57716">
    <property type="entry name" value="Glucocorticoid receptor-like (DNA-binding domain)"/>
    <property type="match status" value="2"/>
</dbReference>
<keyword evidence="4 5" id="KW-0440">LIM domain</keyword>
<feature type="domain" description="LIM zinc-binding" evidence="7">
    <location>
        <begin position="491"/>
        <end position="552"/>
    </location>
</feature>
<dbReference type="GO" id="GO:0001666">
    <property type="term" value="P:response to hypoxia"/>
    <property type="evidence" value="ECO:0007669"/>
    <property type="project" value="TreeGrafter"/>
</dbReference>
<dbReference type="InterPro" id="IPR047172">
    <property type="entry name" value="Ajuba-like"/>
</dbReference>
<dbReference type="STRING" id="104452.A0A0L7L4V9"/>
<dbReference type="CDD" id="cd09352">
    <property type="entry name" value="LIM1_Ajuba_like"/>
    <property type="match status" value="1"/>
</dbReference>
<sequence>MDSTRRNNSEDQRCIIGLQNLKISNKVEDGTEQAHGSSSVNTSTLSKTRPVGAIESFVLDNSQQNNRQDYSFYERSNVIAASKFATPKRVETIASINKRDINTAALPSSPTRSIDSISQRSLSYQTDDLYEIPANPNAPFPPPVYENVEYYGSTRSAQLPYYHQVYQPEGPPVADGYYDTRYSKAQPQVPVNCKPKPNPSVYENMLCSDNNDKKNEFKMAPNPDQRFIQQGSLPGPQVPKPGITRHIAQVINSKGSLDKAPPPPPYTANQDNASGDYTIMKSAPPKYTDVSGLLKNDEKVVTIPSTAIYASIAPSAQRPKANIATEVQTATAAPKFFHPKPNIANNVCKDKPPIVNGGFAKPVGSRMQIVEETNGSDYVCMTGGSSAAAVAASNRDNTSIASESMGSRNLVSGLTSYSPSQSPAPSPTPSSVSQLSGGSRGSGGRGKSLLPYSITPPRPPGPSEAQRKIEELTRQLEEEMERQDEEGEYFGVCHTCGAGVTGAGQACQAMGNLYHTNCFICCSCGRALRGKAFYNVHGKVYCEEDYLYSGFQQTAEKCAICGHLIMEMILQAMGKSYHPGCFRCCVCNECLDGVPFTVDVDNKIYCTVRVVSMDRDFHVDCYMCCVCGMQLTDEPDKRCYPLAGECRSLHYRRDSTVRVVSMDRDFHVDCYMCCVCGMQLTDEPDKRCYPLAGECRSLHYRRDSTVRIVSMDRDFHVDCYMCCVCGMQLTDEPDKRCYPLAGKLMCRACHLTTIGAASGPGQPPAPHLSPASYQYMG</sequence>
<feature type="domain" description="LIM zinc-binding" evidence="7">
    <location>
        <begin position="556"/>
        <end position="619"/>
    </location>
</feature>
<comment type="caution">
    <text evidence="8">The sequence shown here is derived from an EMBL/GenBank/DDBJ whole genome shotgun (WGS) entry which is preliminary data.</text>
</comment>
<name>A0A0L7L4V9_OPEBR</name>
<feature type="region of interest" description="Disordered" evidence="6">
    <location>
        <begin position="758"/>
        <end position="777"/>
    </location>
</feature>
<keyword evidence="3 5" id="KW-0862">Zinc</keyword>
<dbReference type="Proteomes" id="UP000037510">
    <property type="component" value="Unassembled WGS sequence"/>
</dbReference>
<keyword evidence="2" id="KW-0677">Repeat</keyword>
<dbReference type="FunFam" id="2.10.110.10:FF:000036">
    <property type="entry name" value="LIM domain-containing protein 1"/>
    <property type="match status" value="1"/>
</dbReference>
<dbReference type="InterPro" id="IPR001781">
    <property type="entry name" value="Znf_LIM"/>
</dbReference>
<evidence type="ECO:0000256" key="6">
    <source>
        <dbReference type="SAM" id="MobiDB-lite"/>
    </source>
</evidence>
<proteinExistence type="predicted"/>
<dbReference type="CDD" id="cd09355">
    <property type="entry name" value="LIM2_Ajuba_like"/>
    <property type="match status" value="1"/>
</dbReference>
<dbReference type="GO" id="GO:0000932">
    <property type="term" value="C:P-body"/>
    <property type="evidence" value="ECO:0007669"/>
    <property type="project" value="TreeGrafter"/>
</dbReference>
<evidence type="ECO:0000313" key="8">
    <source>
        <dbReference type="EMBL" id="KOB70450.1"/>
    </source>
</evidence>
<reference evidence="8 9" key="1">
    <citation type="journal article" date="2015" name="Genome Biol. Evol.">
        <title>The genome of winter moth (Operophtera brumata) provides a genomic perspective on sexual dimorphism and phenology.</title>
        <authorList>
            <person name="Derks M.F."/>
            <person name="Smit S."/>
            <person name="Salis L."/>
            <person name="Schijlen E."/>
            <person name="Bossers A."/>
            <person name="Mateman C."/>
            <person name="Pijl A.S."/>
            <person name="de Ridder D."/>
            <person name="Groenen M.A."/>
            <person name="Visser M.E."/>
            <person name="Megens H.J."/>
        </authorList>
    </citation>
    <scope>NUCLEOTIDE SEQUENCE [LARGE SCALE GENOMIC DNA]</scope>
    <source>
        <strain evidence="8">WM2013NL</strain>
        <tissue evidence="8">Head and thorax</tissue>
    </source>
</reference>
<dbReference type="GO" id="GO:0003714">
    <property type="term" value="F:transcription corepressor activity"/>
    <property type="evidence" value="ECO:0007669"/>
    <property type="project" value="TreeGrafter"/>
</dbReference>
<dbReference type="PANTHER" id="PTHR24219:SF4">
    <property type="entry name" value="LIM DOMAIN-CONTAINING PROTEIN JUB"/>
    <property type="match status" value="1"/>
</dbReference>
<protein>
    <submittedName>
        <fullName evidence="8">Ajuba LIM protein, isoform C</fullName>
    </submittedName>
</protein>
<dbReference type="GO" id="GO:0005912">
    <property type="term" value="C:adherens junction"/>
    <property type="evidence" value="ECO:0007669"/>
    <property type="project" value="TreeGrafter"/>
</dbReference>
<keyword evidence="9" id="KW-1185">Reference proteome</keyword>